<evidence type="ECO:0000256" key="5">
    <source>
        <dbReference type="ARBA" id="ARBA00022619"/>
    </source>
</evidence>
<dbReference type="OrthoDB" id="3192019at2759"/>
<reference evidence="10 11" key="1">
    <citation type="submission" date="2020-01" db="EMBL/GenBank/DDBJ databases">
        <title>Aspergillus terreus IFO 6365 whole genome shotgun sequence.</title>
        <authorList>
            <person name="Kanamasa S."/>
            <person name="Takahashi H."/>
        </authorList>
    </citation>
    <scope>NUCLEOTIDE SEQUENCE [LARGE SCALE GENOMIC DNA]</scope>
    <source>
        <strain evidence="10 11">IFO 6365</strain>
    </source>
</reference>
<gene>
    <name evidence="10" type="ORF">ATEIFO6365_0011032200</name>
</gene>
<evidence type="ECO:0000256" key="8">
    <source>
        <dbReference type="ARBA" id="ARBA00047550"/>
    </source>
</evidence>
<evidence type="ECO:0000256" key="9">
    <source>
        <dbReference type="ARBA" id="ARBA00049020"/>
    </source>
</evidence>
<dbReference type="EC" id="1.1.1.302" evidence="3"/>
<evidence type="ECO:0000256" key="1">
    <source>
        <dbReference type="ARBA" id="ARBA00003555"/>
    </source>
</evidence>
<dbReference type="GO" id="GO:0009231">
    <property type="term" value="P:riboflavin biosynthetic process"/>
    <property type="evidence" value="ECO:0007669"/>
    <property type="project" value="UniProtKB-KW"/>
</dbReference>
<comment type="caution">
    <text evidence="10">The sequence shown here is derived from an EMBL/GenBank/DDBJ whole genome shotgun (WGS) entry which is preliminary data.</text>
</comment>
<dbReference type="SUPFAM" id="SSF53597">
    <property type="entry name" value="Dihydrofolate reductase-like"/>
    <property type="match status" value="1"/>
</dbReference>
<dbReference type="InterPro" id="IPR002734">
    <property type="entry name" value="RibDG_C"/>
</dbReference>
<dbReference type="Proteomes" id="UP000452235">
    <property type="component" value="Unassembled WGS sequence"/>
</dbReference>
<dbReference type="Gene3D" id="3.40.430.10">
    <property type="entry name" value="Dihydrofolate Reductase, subunit A"/>
    <property type="match status" value="1"/>
</dbReference>
<dbReference type="PANTHER" id="PTHR38011">
    <property type="entry name" value="DIHYDROFOLATE REDUCTASE FAMILY PROTEIN (AFU_ORTHOLOGUE AFUA_8G06820)"/>
    <property type="match status" value="1"/>
</dbReference>
<name>A0A5M3YYW0_ASPTE</name>
<sequence>MSNRSWKGRVFIATSLDGFIARPDSDILWLTDPSPRPPSQQHVPPTSPDKRTVDSIEQNMQRIDCIAMGRKTYEKIASFGDWPYTKRTFVISSTLPLSGMELPPSVQVVRSVDEAAELFEREHMKLVYVDGGLLIQEFLRRGWVDEMVVTHAPVLLGHGIPLFGDLQRDVELRLLGVDVIEDGMISTWYQVVH</sequence>
<evidence type="ECO:0000256" key="6">
    <source>
        <dbReference type="ARBA" id="ARBA00030073"/>
    </source>
</evidence>
<dbReference type="AlphaFoldDB" id="A0A5M3YYW0"/>
<comment type="catalytic activity">
    <reaction evidence="9">
        <text>2,5-diamino-6-(1-D-ribitylamino)pyrimidin-4(3H)-one 5'-phosphate + NADP(+) = 2,5-diamino-6-(1-D-ribosylamino)pyrimidin-4(3H)-one 5'-phosphate + NADPH + H(+)</text>
        <dbReference type="Rhea" id="RHEA:27278"/>
        <dbReference type="ChEBI" id="CHEBI:15378"/>
        <dbReference type="ChEBI" id="CHEBI:57783"/>
        <dbReference type="ChEBI" id="CHEBI:58349"/>
        <dbReference type="ChEBI" id="CHEBI:58890"/>
        <dbReference type="ChEBI" id="CHEBI:59545"/>
        <dbReference type="EC" id="1.1.1.302"/>
    </reaction>
</comment>
<evidence type="ECO:0000256" key="7">
    <source>
        <dbReference type="ARBA" id="ARBA00031630"/>
    </source>
</evidence>
<comment type="catalytic activity">
    <reaction evidence="8">
        <text>2,5-diamino-6-(1-D-ribitylamino)pyrimidin-4(3H)-one 5'-phosphate + NAD(+) = 2,5-diamino-6-(1-D-ribosylamino)pyrimidin-4(3H)-one 5'-phosphate + NADH + H(+)</text>
        <dbReference type="Rhea" id="RHEA:27274"/>
        <dbReference type="ChEBI" id="CHEBI:15378"/>
        <dbReference type="ChEBI" id="CHEBI:57540"/>
        <dbReference type="ChEBI" id="CHEBI:57945"/>
        <dbReference type="ChEBI" id="CHEBI:58890"/>
        <dbReference type="ChEBI" id="CHEBI:59545"/>
        <dbReference type="EC" id="1.1.1.302"/>
    </reaction>
</comment>
<proteinExistence type="inferred from homology"/>
<protein>
    <recommendedName>
        <fullName evidence="4">2,5-diamino-6-ribosylamino-4(3H)-pyrimidinone 5'-phosphate reductase</fullName>
        <ecNumber evidence="3">1.1.1.302</ecNumber>
    </recommendedName>
    <alternativeName>
        <fullName evidence="7">2,5-diamino-6-(5-phospho-D-ribosylamino)pyrimidin-4(3H)-one reductase</fullName>
    </alternativeName>
    <alternativeName>
        <fullName evidence="6">2,5-diamino-6-ribitylamino-4(3H)-pyrimidinone 5'-phosphate synthase</fullName>
    </alternativeName>
</protein>
<dbReference type="EMBL" id="BLJY01000011">
    <property type="protein sequence ID" value="GFF20062.1"/>
    <property type="molecule type" value="Genomic_DNA"/>
</dbReference>
<keyword evidence="5" id="KW-0686">Riboflavin biosynthesis</keyword>
<evidence type="ECO:0000256" key="3">
    <source>
        <dbReference type="ARBA" id="ARBA00012851"/>
    </source>
</evidence>
<evidence type="ECO:0000313" key="10">
    <source>
        <dbReference type="EMBL" id="GFF20062.1"/>
    </source>
</evidence>
<dbReference type="VEuPathDB" id="FungiDB:ATEG_03909"/>
<evidence type="ECO:0000256" key="4">
    <source>
        <dbReference type="ARBA" id="ARBA00015035"/>
    </source>
</evidence>
<dbReference type="InterPro" id="IPR024072">
    <property type="entry name" value="DHFR-like_dom_sf"/>
</dbReference>
<organism evidence="10 11">
    <name type="scientific">Aspergillus terreus</name>
    <dbReference type="NCBI Taxonomy" id="33178"/>
    <lineage>
        <taxon>Eukaryota</taxon>
        <taxon>Fungi</taxon>
        <taxon>Dikarya</taxon>
        <taxon>Ascomycota</taxon>
        <taxon>Pezizomycotina</taxon>
        <taxon>Eurotiomycetes</taxon>
        <taxon>Eurotiomycetidae</taxon>
        <taxon>Eurotiales</taxon>
        <taxon>Aspergillaceae</taxon>
        <taxon>Aspergillus</taxon>
        <taxon>Aspergillus subgen. Circumdati</taxon>
    </lineage>
</organism>
<dbReference type="Pfam" id="PF01872">
    <property type="entry name" value="RibD_C"/>
    <property type="match status" value="1"/>
</dbReference>
<evidence type="ECO:0000256" key="2">
    <source>
        <dbReference type="ARBA" id="ARBA00009723"/>
    </source>
</evidence>
<dbReference type="PANTHER" id="PTHR38011:SF11">
    <property type="entry name" value="2,5-DIAMINO-6-RIBOSYLAMINO-4(3H)-PYRIMIDINONE 5'-PHOSPHATE REDUCTASE"/>
    <property type="match status" value="1"/>
</dbReference>
<evidence type="ECO:0000313" key="11">
    <source>
        <dbReference type="Proteomes" id="UP000452235"/>
    </source>
</evidence>
<dbReference type="GO" id="GO:0008703">
    <property type="term" value="F:5-amino-6-(5-phosphoribosylamino)uracil reductase activity"/>
    <property type="evidence" value="ECO:0007669"/>
    <property type="project" value="InterPro"/>
</dbReference>
<comment type="similarity">
    <text evidence="2">Belongs to the HTP reductase family.</text>
</comment>
<accession>A0A5M3YYW0</accession>
<keyword evidence="11" id="KW-1185">Reference proteome</keyword>
<comment type="function">
    <text evidence="1">Catalyzes an early step in riboflavin biosynthesis, the NADPH-dependent reduction of the ribose side chain of 2,5-diamino-6-ribosylamino-4(3H)-pyrimidinone 5'-phosphate, yielding 2,5-diamino-6-ribitylamino-4(3H)-pyrimidinone 5'-phosphate.</text>
</comment>
<dbReference type="InterPro" id="IPR050765">
    <property type="entry name" value="Riboflavin_Biosynth_HTPR"/>
</dbReference>